<reference evidence="1 2" key="1">
    <citation type="submission" date="2019-08" db="EMBL/GenBank/DDBJ databases">
        <title>Whole genome of Aphis craccivora.</title>
        <authorList>
            <person name="Voronova N.V."/>
            <person name="Shulinski R.S."/>
            <person name="Bandarenka Y.V."/>
            <person name="Zhorov D.G."/>
            <person name="Warner D."/>
        </authorList>
    </citation>
    <scope>NUCLEOTIDE SEQUENCE [LARGE SCALE GENOMIC DNA]</scope>
    <source>
        <strain evidence="1">180601</strain>
        <tissue evidence="1">Whole Body</tissue>
    </source>
</reference>
<sequence>CNKYWVFGYFENENKYLWPNSLNVAKNLLKARNVHTKRHLYVKKNNFRVLNIKSCLVCDALDKAFILNVKEHNIVPTAYYSCKSCILEVVLEYMHNIFPRSYEKIIKLLDLINSDLLNLGQYFLSEFFKHSRSLEDIGMEFWKALEF</sequence>
<accession>A0A6G0ZH64</accession>
<gene>
    <name evidence="1" type="ORF">FWK35_00010775</name>
</gene>
<organism evidence="1 2">
    <name type="scientific">Aphis craccivora</name>
    <name type="common">Cowpea aphid</name>
    <dbReference type="NCBI Taxonomy" id="307492"/>
    <lineage>
        <taxon>Eukaryota</taxon>
        <taxon>Metazoa</taxon>
        <taxon>Ecdysozoa</taxon>
        <taxon>Arthropoda</taxon>
        <taxon>Hexapoda</taxon>
        <taxon>Insecta</taxon>
        <taxon>Pterygota</taxon>
        <taxon>Neoptera</taxon>
        <taxon>Paraneoptera</taxon>
        <taxon>Hemiptera</taxon>
        <taxon>Sternorrhyncha</taxon>
        <taxon>Aphidomorpha</taxon>
        <taxon>Aphidoidea</taxon>
        <taxon>Aphididae</taxon>
        <taxon>Aphidini</taxon>
        <taxon>Aphis</taxon>
        <taxon>Aphis</taxon>
    </lineage>
</organism>
<protein>
    <submittedName>
        <fullName evidence="1">Uncharacterized protein</fullName>
    </submittedName>
</protein>
<proteinExistence type="predicted"/>
<dbReference type="EMBL" id="VUJU01000468">
    <property type="protein sequence ID" value="KAF0770190.1"/>
    <property type="molecule type" value="Genomic_DNA"/>
</dbReference>
<evidence type="ECO:0000313" key="1">
    <source>
        <dbReference type="EMBL" id="KAF0770190.1"/>
    </source>
</evidence>
<feature type="non-terminal residue" evidence="1">
    <location>
        <position position="1"/>
    </location>
</feature>
<comment type="caution">
    <text evidence="1">The sequence shown here is derived from an EMBL/GenBank/DDBJ whole genome shotgun (WGS) entry which is preliminary data.</text>
</comment>
<keyword evidence="2" id="KW-1185">Reference proteome</keyword>
<feature type="non-terminal residue" evidence="1">
    <location>
        <position position="147"/>
    </location>
</feature>
<name>A0A6G0ZH64_APHCR</name>
<dbReference type="AlphaFoldDB" id="A0A6G0ZH64"/>
<dbReference type="Proteomes" id="UP000478052">
    <property type="component" value="Unassembled WGS sequence"/>
</dbReference>
<evidence type="ECO:0000313" key="2">
    <source>
        <dbReference type="Proteomes" id="UP000478052"/>
    </source>
</evidence>